<feature type="transmembrane region" description="Helical" evidence="1">
    <location>
        <begin position="177"/>
        <end position="195"/>
    </location>
</feature>
<keyword evidence="3" id="KW-1185">Reference proteome</keyword>
<accession>A0ABX2UI23</accession>
<evidence type="ECO:0000313" key="3">
    <source>
        <dbReference type="Proteomes" id="UP000077280"/>
    </source>
</evidence>
<evidence type="ECO:0000313" key="2">
    <source>
        <dbReference type="EMBL" id="OAD64843.1"/>
    </source>
</evidence>
<protein>
    <submittedName>
        <fullName evidence="2">Uncharacterized protein</fullName>
    </submittedName>
</protein>
<organism evidence="2 3">
    <name type="scientific">Pediococcus parvulus</name>
    <dbReference type="NCBI Taxonomy" id="54062"/>
    <lineage>
        <taxon>Bacteria</taxon>
        <taxon>Bacillati</taxon>
        <taxon>Bacillota</taxon>
        <taxon>Bacilli</taxon>
        <taxon>Lactobacillales</taxon>
        <taxon>Lactobacillaceae</taxon>
        <taxon>Pediococcus</taxon>
    </lineage>
</organism>
<dbReference type="RefSeq" id="WP_068805040.1">
    <property type="nucleotide sequence ID" value="NZ_CP158977.1"/>
</dbReference>
<gene>
    <name evidence="2" type="ORF">A7K95_02900</name>
</gene>
<dbReference type="EMBL" id="LXND01000021">
    <property type="protein sequence ID" value="OAD64843.1"/>
    <property type="molecule type" value="Genomic_DNA"/>
</dbReference>
<dbReference type="Proteomes" id="UP000077280">
    <property type="component" value="Unassembled WGS sequence"/>
</dbReference>
<keyword evidence="1" id="KW-0472">Membrane</keyword>
<feature type="transmembrane region" description="Helical" evidence="1">
    <location>
        <begin position="37"/>
        <end position="57"/>
    </location>
</feature>
<dbReference type="GeneID" id="93383991"/>
<proteinExistence type="predicted"/>
<reference evidence="2 3" key="1">
    <citation type="submission" date="2016-05" db="EMBL/GenBank/DDBJ databases">
        <title>Draft genome sequence of Pediococcus parvulus 2.6, a probiotic beta-glucan producer strain.</title>
        <authorList>
            <person name="Mohedano M.L."/>
            <person name="Perez-Ramos A."/>
            <person name="Duenas M.T."/>
            <person name="Lamontanara A."/>
            <person name="Orru L."/>
            <person name="Spano G."/>
            <person name="Capozzi V."/>
            <person name="Lopez P."/>
        </authorList>
    </citation>
    <scope>NUCLEOTIDE SEQUENCE [LARGE SCALE GENOMIC DNA]</scope>
    <source>
        <strain evidence="2 3">2.6</strain>
    </source>
</reference>
<keyword evidence="1" id="KW-0812">Transmembrane</keyword>
<sequence length="203" mass="23456">MTKGSLWLIFEKLRRFKQEVTTIREQHLIKPKYGSRAFSTFLYFIFILATICLFTVFNKSFGQIVATSDPIVDRIVSVVNEKLPQYDGYSVQLTEAVIKPDLKTAVGQVYDGKQIKVDPTAFQNSVKQQLQADGVSTLIINSSIGASIETKLTSEYQSAFQNQYLLEFRDQLPTYKMITYLVMLVTFVFGTLFRIRYRRSRHY</sequence>
<keyword evidence="1" id="KW-1133">Transmembrane helix</keyword>
<name>A0ABX2UI23_9LACO</name>
<comment type="caution">
    <text evidence="2">The sequence shown here is derived from an EMBL/GenBank/DDBJ whole genome shotgun (WGS) entry which is preliminary data.</text>
</comment>
<evidence type="ECO:0000256" key="1">
    <source>
        <dbReference type="SAM" id="Phobius"/>
    </source>
</evidence>